<dbReference type="Proteomes" id="UP000005990">
    <property type="component" value="Unassembled WGS sequence"/>
</dbReference>
<dbReference type="EMBL" id="AENN01000006">
    <property type="protein sequence ID" value="EFR31695.1"/>
    <property type="molecule type" value="Genomic_DNA"/>
</dbReference>
<comment type="caution">
    <text evidence="2">The sequence shown here is derived from an EMBL/GenBank/DDBJ whole genome shotgun (WGS) entry which is preliminary data.</text>
</comment>
<organism evidence="2 3">
    <name type="scientific">Eremococcus coleocola ACS-139-V-Col8</name>
    <dbReference type="NCBI Taxonomy" id="908337"/>
    <lineage>
        <taxon>Bacteria</taxon>
        <taxon>Bacillati</taxon>
        <taxon>Bacillota</taxon>
        <taxon>Bacilli</taxon>
        <taxon>Lactobacillales</taxon>
        <taxon>Aerococcaceae</taxon>
        <taxon>Eremococcus</taxon>
    </lineage>
</organism>
<dbReference type="STRING" id="908337.HMPREF9257_0060"/>
<dbReference type="AlphaFoldDB" id="E4KN83"/>
<dbReference type="Pfam" id="PF07872">
    <property type="entry name" value="DUF1659"/>
    <property type="match status" value="1"/>
</dbReference>
<feature type="domain" description="DUF1659" evidence="1">
    <location>
        <begin position="6"/>
        <end position="67"/>
    </location>
</feature>
<evidence type="ECO:0000313" key="2">
    <source>
        <dbReference type="EMBL" id="EFR31695.1"/>
    </source>
</evidence>
<sequence>MEKVYKSGKLQFVAMDPETEKKQTTSLNNLVEDAAASDIVTVRDALAPLLKHGVSSSHVQENYEIVESPEV</sequence>
<evidence type="ECO:0000313" key="3">
    <source>
        <dbReference type="Proteomes" id="UP000005990"/>
    </source>
</evidence>
<keyword evidence="3" id="KW-1185">Reference proteome</keyword>
<dbReference type="InterPro" id="IPR012454">
    <property type="entry name" value="DUF1659"/>
</dbReference>
<protein>
    <recommendedName>
        <fullName evidence="1">DUF1659 domain-containing protein</fullName>
    </recommendedName>
</protein>
<accession>E4KN83</accession>
<dbReference type="RefSeq" id="WP_006417827.1">
    <property type="nucleotide sequence ID" value="NZ_AENN01000006.1"/>
</dbReference>
<proteinExistence type="predicted"/>
<gene>
    <name evidence="2" type="ORF">HMPREF9257_0060</name>
</gene>
<reference evidence="2 3" key="1">
    <citation type="submission" date="2010-10" db="EMBL/GenBank/DDBJ databases">
        <authorList>
            <person name="Durkin A.S."/>
            <person name="Madupu R."/>
            <person name="Torralba M."/>
            <person name="Gillis M."/>
            <person name="Methe B."/>
            <person name="Sutton G."/>
            <person name="Nelson K.E."/>
        </authorList>
    </citation>
    <scope>NUCLEOTIDE SEQUENCE [LARGE SCALE GENOMIC DNA]</scope>
    <source>
        <strain evidence="2 3">ACS-139-V-Col8</strain>
    </source>
</reference>
<name>E4KN83_9LACT</name>
<evidence type="ECO:0000259" key="1">
    <source>
        <dbReference type="Pfam" id="PF07872"/>
    </source>
</evidence>